<keyword evidence="1" id="KW-0449">Lipoprotein</keyword>
<feature type="non-terminal residue" evidence="1">
    <location>
        <position position="1"/>
    </location>
</feature>
<sequence length="168" mass="19795">VNFDETKCSTFVAPSNISDHDAISLSMDPCLTSCITFTPHWITYRPLTDSGLDALLHSLRTQDWSFLGDHSYHLEQKWDLFLDCIQWHMDKAIPLKRKLVRNKGTAARITNNWFNEKLRSMRETLHFLIEDHKIFPTSQSKSRVCVFRRVYRRAIREAKIRANSREIK</sequence>
<name>A0A0A9W8Y2_LYGHE</name>
<protein>
    <submittedName>
        <fullName evidence="1">Putative lipoprotein ybbD</fullName>
    </submittedName>
</protein>
<dbReference type="EMBL" id="GBHO01042299">
    <property type="protein sequence ID" value="JAG01305.1"/>
    <property type="molecule type" value="Transcribed_RNA"/>
</dbReference>
<accession>A0A0A9W8Y2</accession>
<reference evidence="1" key="2">
    <citation type="submission" date="2014-07" db="EMBL/GenBank/DDBJ databases">
        <authorList>
            <person name="Hull J."/>
        </authorList>
    </citation>
    <scope>NUCLEOTIDE SEQUENCE</scope>
</reference>
<organism evidence="1">
    <name type="scientific">Lygus hesperus</name>
    <name type="common">Western plant bug</name>
    <dbReference type="NCBI Taxonomy" id="30085"/>
    <lineage>
        <taxon>Eukaryota</taxon>
        <taxon>Metazoa</taxon>
        <taxon>Ecdysozoa</taxon>
        <taxon>Arthropoda</taxon>
        <taxon>Hexapoda</taxon>
        <taxon>Insecta</taxon>
        <taxon>Pterygota</taxon>
        <taxon>Neoptera</taxon>
        <taxon>Paraneoptera</taxon>
        <taxon>Hemiptera</taxon>
        <taxon>Heteroptera</taxon>
        <taxon>Panheteroptera</taxon>
        <taxon>Cimicomorpha</taxon>
        <taxon>Miridae</taxon>
        <taxon>Mirini</taxon>
        <taxon>Lygus</taxon>
    </lineage>
</organism>
<reference evidence="1" key="1">
    <citation type="journal article" date="2014" name="PLoS ONE">
        <title>Transcriptome-Based Identification of ABC Transporters in the Western Tarnished Plant Bug Lygus hesperus.</title>
        <authorList>
            <person name="Hull J.J."/>
            <person name="Chaney K."/>
            <person name="Geib S.M."/>
            <person name="Fabrick J.A."/>
            <person name="Brent C.S."/>
            <person name="Walsh D."/>
            <person name="Lavine L.C."/>
        </authorList>
    </citation>
    <scope>NUCLEOTIDE SEQUENCE</scope>
</reference>
<proteinExistence type="predicted"/>
<feature type="non-terminal residue" evidence="1">
    <location>
        <position position="168"/>
    </location>
</feature>
<dbReference type="AlphaFoldDB" id="A0A0A9W8Y2"/>
<evidence type="ECO:0000313" key="1">
    <source>
        <dbReference type="EMBL" id="JAG01305.1"/>
    </source>
</evidence>
<gene>
    <name evidence="1" type="primary">ybbD</name>
    <name evidence="1" type="ORF">CM83_9419</name>
</gene>